<evidence type="ECO:0000259" key="3">
    <source>
        <dbReference type="Pfam" id="PF02563"/>
    </source>
</evidence>
<dbReference type="Pfam" id="PF10531">
    <property type="entry name" value="SLBB"/>
    <property type="match status" value="1"/>
</dbReference>
<dbReference type="EMBL" id="SOZD01000001">
    <property type="protein sequence ID" value="TFF27472.1"/>
    <property type="molecule type" value="Genomic_DNA"/>
</dbReference>
<dbReference type="GO" id="GO:0015159">
    <property type="term" value="F:polysaccharide transmembrane transporter activity"/>
    <property type="evidence" value="ECO:0007669"/>
    <property type="project" value="InterPro"/>
</dbReference>
<dbReference type="Gene3D" id="3.30.1950.10">
    <property type="entry name" value="wza like domain"/>
    <property type="match status" value="1"/>
</dbReference>
<dbReference type="InterPro" id="IPR019554">
    <property type="entry name" value="Soluble_ligand-bd"/>
</dbReference>
<keyword evidence="6" id="KW-1185">Reference proteome</keyword>
<dbReference type="InterPro" id="IPR049712">
    <property type="entry name" value="Poly_export"/>
</dbReference>
<feature type="domain" description="Polysaccharide export protein N-terminal" evidence="3">
    <location>
        <begin position="35"/>
        <end position="108"/>
    </location>
</feature>
<dbReference type="InterPro" id="IPR003715">
    <property type="entry name" value="Poly_export_N"/>
</dbReference>
<accession>A0A4Y8RUN7</accession>
<feature type="chain" id="PRO_5021291219" evidence="2">
    <location>
        <begin position="22"/>
        <end position="187"/>
    </location>
</feature>
<organism evidence="5 6">
    <name type="scientific">Jiella endophytica</name>
    <dbReference type="NCBI Taxonomy" id="2558362"/>
    <lineage>
        <taxon>Bacteria</taxon>
        <taxon>Pseudomonadati</taxon>
        <taxon>Pseudomonadota</taxon>
        <taxon>Alphaproteobacteria</taxon>
        <taxon>Hyphomicrobiales</taxon>
        <taxon>Aurantimonadaceae</taxon>
        <taxon>Jiella</taxon>
    </lineage>
</organism>
<name>A0A4Y8RUN7_9HYPH</name>
<evidence type="ECO:0000313" key="5">
    <source>
        <dbReference type="EMBL" id="TFF27472.1"/>
    </source>
</evidence>
<dbReference type="PANTHER" id="PTHR33619">
    <property type="entry name" value="POLYSACCHARIDE EXPORT PROTEIN GFCE-RELATED"/>
    <property type="match status" value="1"/>
</dbReference>
<keyword evidence="1 2" id="KW-0732">Signal</keyword>
<comment type="caution">
    <text evidence="5">The sequence shown here is derived from an EMBL/GenBank/DDBJ whole genome shotgun (WGS) entry which is preliminary data.</text>
</comment>
<evidence type="ECO:0000313" key="6">
    <source>
        <dbReference type="Proteomes" id="UP000298179"/>
    </source>
</evidence>
<reference evidence="5 6" key="1">
    <citation type="submission" date="2019-03" db="EMBL/GenBank/DDBJ databases">
        <title>Jiella endophytica sp. nov., a novel endophytic bacterium isolated from root of Ficus microcarpa Linn. f.</title>
        <authorList>
            <person name="Tuo L."/>
        </authorList>
    </citation>
    <scope>NUCLEOTIDE SEQUENCE [LARGE SCALE GENOMIC DNA]</scope>
    <source>
        <strain evidence="5 6">CBS5Q-3</strain>
    </source>
</reference>
<feature type="signal peptide" evidence="2">
    <location>
        <begin position="1"/>
        <end position="21"/>
    </location>
</feature>
<dbReference type="Pfam" id="PF02563">
    <property type="entry name" value="Poly_export"/>
    <property type="match status" value="1"/>
</dbReference>
<dbReference type="AlphaFoldDB" id="A0A4Y8RUN7"/>
<sequence length="187" mass="20431">MKHLRLALFALSALTQLSACASYAPAPDAMHQSLEQPYRLDSGDRLKVIVFGEEGLTSSYAVDKAGFVALPLVGDVPARGRNTEQLRQEITQRLADGYLNKPDVTVEVEQYRPFFIMGEVTNGGQYTYVPGMTVQNAIAAAGGYTPRAEQASVDVTRESGGQVMTGRVVPTDPLMPGDTVYVRERWF</sequence>
<proteinExistence type="predicted"/>
<evidence type="ECO:0000256" key="2">
    <source>
        <dbReference type="SAM" id="SignalP"/>
    </source>
</evidence>
<evidence type="ECO:0000256" key="1">
    <source>
        <dbReference type="ARBA" id="ARBA00022729"/>
    </source>
</evidence>
<dbReference type="Gene3D" id="3.10.560.10">
    <property type="entry name" value="Outer membrane lipoprotein wza domain like"/>
    <property type="match status" value="1"/>
</dbReference>
<dbReference type="RefSeq" id="WP_134760115.1">
    <property type="nucleotide sequence ID" value="NZ_SOZD01000001.1"/>
</dbReference>
<dbReference type="Proteomes" id="UP000298179">
    <property type="component" value="Unassembled WGS sequence"/>
</dbReference>
<feature type="domain" description="Soluble ligand binding" evidence="4">
    <location>
        <begin position="114"/>
        <end position="164"/>
    </location>
</feature>
<evidence type="ECO:0000259" key="4">
    <source>
        <dbReference type="Pfam" id="PF10531"/>
    </source>
</evidence>
<dbReference type="OrthoDB" id="197007at2"/>
<protein>
    <submittedName>
        <fullName evidence="5">Polysaccharide export protein</fullName>
    </submittedName>
</protein>
<gene>
    <name evidence="5" type="ORF">E3C22_03160</name>
</gene>
<dbReference type="PANTHER" id="PTHR33619:SF3">
    <property type="entry name" value="POLYSACCHARIDE EXPORT PROTEIN GFCE-RELATED"/>
    <property type="match status" value="1"/>
</dbReference>